<sequence>MCVLVLAAEHDTYGYELANKISEKFLIAEGTIYPLLRRMTQEGYFETYLTESTEGPPRKYYRLTAKGRAYLLEIVKEWRLFSRGVDSIIAEGLKE</sequence>
<protein>
    <submittedName>
        <fullName evidence="2">PadR family transcriptional regulator, regulatory protein PadR</fullName>
    </submittedName>
</protein>
<dbReference type="AlphaFoldDB" id="A0A1W2E3J5"/>
<dbReference type="Pfam" id="PF03551">
    <property type="entry name" value="PadR"/>
    <property type="match status" value="1"/>
</dbReference>
<gene>
    <name evidence="2" type="ORF">SAMN04488500_12011</name>
</gene>
<organism evidence="2 3">
    <name type="scientific">Sporomusa malonica</name>
    <dbReference type="NCBI Taxonomy" id="112901"/>
    <lineage>
        <taxon>Bacteria</taxon>
        <taxon>Bacillati</taxon>
        <taxon>Bacillota</taxon>
        <taxon>Negativicutes</taxon>
        <taxon>Selenomonadales</taxon>
        <taxon>Sporomusaceae</taxon>
        <taxon>Sporomusa</taxon>
    </lineage>
</organism>
<dbReference type="Gene3D" id="1.10.10.10">
    <property type="entry name" value="Winged helix-like DNA-binding domain superfamily/Winged helix DNA-binding domain"/>
    <property type="match status" value="1"/>
</dbReference>
<reference evidence="2 3" key="1">
    <citation type="submission" date="2017-04" db="EMBL/GenBank/DDBJ databases">
        <authorList>
            <person name="Afonso C.L."/>
            <person name="Miller P.J."/>
            <person name="Scott M.A."/>
            <person name="Spackman E."/>
            <person name="Goraichik I."/>
            <person name="Dimitrov K.M."/>
            <person name="Suarez D.L."/>
            <person name="Swayne D.E."/>
        </authorList>
    </citation>
    <scope>NUCLEOTIDE SEQUENCE [LARGE SCALE GENOMIC DNA]</scope>
    <source>
        <strain evidence="2 3">DSM 5090</strain>
    </source>
</reference>
<evidence type="ECO:0000313" key="2">
    <source>
        <dbReference type="EMBL" id="SMD04047.1"/>
    </source>
</evidence>
<dbReference type="SUPFAM" id="SSF46785">
    <property type="entry name" value="Winged helix' DNA-binding domain"/>
    <property type="match status" value="1"/>
</dbReference>
<dbReference type="InterPro" id="IPR052509">
    <property type="entry name" value="Metal_resp_DNA-bind_regulator"/>
</dbReference>
<keyword evidence="3" id="KW-1185">Reference proteome</keyword>
<dbReference type="STRING" id="112901.SAMN04488500_12011"/>
<dbReference type="InterPro" id="IPR005149">
    <property type="entry name" value="Tscrpt_reg_PadR_N"/>
</dbReference>
<proteinExistence type="predicted"/>
<feature type="domain" description="Transcription regulator PadR N-terminal" evidence="1">
    <location>
        <begin position="3"/>
        <end position="71"/>
    </location>
</feature>
<evidence type="ECO:0000313" key="3">
    <source>
        <dbReference type="Proteomes" id="UP000192738"/>
    </source>
</evidence>
<dbReference type="InterPro" id="IPR036388">
    <property type="entry name" value="WH-like_DNA-bd_sf"/>
</dbReference>
<evidence type="ECO:0000259" key="1">
    <source>
        <dbReference type="Pfam" id="PF03551"/>
    </source>
</evidence>
<accession>A0A1W2E3J5</accession>
<dbReference type="EMBL" id="FWXI01000020">
    <property type="protein sequence ID" value="SMD04047.1"/>
    <property type="molecule type" value="Genomic_DNA"/>
</dbReference>
<dbReference type="PANTHER" id="PTHR33169">
    <property type="entry name" value="PADR-FAMILY TRANSCRIPTIONAL REGULATOR"/>
    <property type="match status" value="1"/>
</dbReference>
<dbReference type="Proteomes" id="UP000192738">
    <property type="component" value="Unassembled WGS sequence"/>
</dbReference>
<dbReference type="RefSeq" id="WP_371360912.1">
    <property type="nucleotide sequence ID" value="NZ_CP155572.1"/>
</dbReference>
<dbReference type="InterPro" id="IPR036390">
    <property type="entry name" value="WH_DNA-bd_sf"/>
</dbReference>
<name>A0A1W2E3J5_9FIRM</name>
<dbReference type="PANTHER" id="PTHR33169:SF24">
    <property type="entry name" value="TRANSCRIPTIONAL REGULATOR, PADR FAMILY"/>
    <property type="match status" value="1"/>
</dbReference>